<dbReference type="Proteomes" id="UP000222542">
    <property type="component" value="Unassembled WGS sequence"/>
</dbReference>
<sequence>MSSKKKEPMKVKYISSPVLVNVKNPSEFRAIVQQLTGKSPPKSSNFHNQHAKIGNYHEGIAQNKGCEGSSTTNFVEHLVGNEARNNFWKEDSKIFSEF</sequence>
<keyword evidence="3" id="KW-1185">Reference proteome</keyword>
<evidence type="ECO:0000313" key="2">
    <source>
        <dbReference type="EMBL" id="PHT65387.1"/>
    </source>
</evidence>
<comment type="caution">
    <text evidence="2">The sequence shown here is derived from an EMBL/GenBank/DDBJ whole genome shotgun (WGS) entry which is preliminary data.</text>
</comment>
<dbReference type="OMA" id="WKEDSNT"/>
<dbReference type="Pfam" id="PF05678">
    <property type="entry name" value="VQ"/>
    <property type="match status" value="1"/>
</dbReference>
<dbReference type="InterPro" id="IPR008889">
    <property type="entry name" value="VQ"/>
</dbReference>
<dbReference type="InterPro" id="IPR039335">
    <property type="entry name" value="SIB1/2"/>
</dbReference>
<organism evidence="2 3">
    <name type="scientific">Capsicum annuum</name>
    <name type="common">Capsicum pepper</name>
    <dbReference type="NCBI Taxonomy" id="4072"/>
    <lineage>
        <taxon>Eukaryota</taxon>
        <taxon>Viridiplantae</taxon>
        <taxon>Streptophyta</taxon>
        <taxon>Embryophyta</taxon>
        <taxon>Tracheophyta</taxon>
        <taxon>Spermatophyta</taxon>
        <taxon>Magnoliopsida</taxon>
        <taxon>eudicotyledons</taxon>
        <taxon>Gunneridae</taxon>
        <taxon>Pentapetalae</taxon>
        <taxon>asterids</taxon>
        <taxon>lamiids</taxon>
        <taxon>Solanales</taxon>
        <taxon>Solanaceae</taxon>
        <taxon>Solanoideae</taxon>
        <taxon>Capsiceae</taxon>
        <taxon>Capsicum</taxon>
    </lineage>
</organism>
<dbReference type="PANTHER" id="PTHR33624:SF27">
    <property type="entry name" value="VQ DOMAIN-CONTAINING PROTEIN"/>
    <property type="match status" value="1"/>
</dbReference>
<protein>
    <recommendedName>
        <fullName evidence="1">VQ domain-containing protein</fullName>
    </recommendedName>
</protein>
<evidence type="ECO:0000259" key="1">
    <source>
        <dbReference type="Pfam" id="PF05678"/>
    </source>
</evidence>
<reference evidence="2 3" key="2">
    <citation type="journal article" date="2017" name="Genome Biol.">
        <title>New reference genome sequences of hot pepper reveal the massive evolution of plant disease-resistance genes by retroduplication.</title>
        <authorList>
            <person name="Kim S."/>
            <person name="Park J."/>
            <person name="Yeom S.I."/>
            <person name="Kim Y.M."/>
            <person name="Seo E."/>
            <person name="Kim K.T."/>
            <person name="Kim M.S."/>
            <person name="Lee J.M."/>
            <person name="Cheong K."/>
            <person name="Shin H.S."/>
            <person name="Kim S.B."/>
            <person name="Han K."/>
            <person name="Lee J."/>
            <person name="Park M."/>
            <person name="Lee H.A."/>
            <person name="Lee H.Y."/>
            <person name="Lee Y."/>
            <person name="Oh S."/>
            <person name="Lee J.H."/>
            <person name="Choi E."/>
            <person name="Choi E."/>
            <person name="Lee S.E."/>
            <person name="Jeon J."/>
            <person name="Kim H."/>
            <person name="Choi G."/>
            <person name="Song H."/>
            <person name="Lee J."/>
            <person name="Lee S.C."/>
            <person name="Kwon J.K."/>
            <person name="Lee H.Y."/>
            <person name="Koo N."/>
            <person name="Hong Y."/>
            <person name="Kim R.W."/>
            <person name="Kang W.H."/>
            <person name="Huh J.H."/>
            <person name="Kang B.C."/>
            <person name="Yang T.J."/>
            <person name="Lee Y.H."/>
            <person name="Bennetzen J.L."/>
            <person name="Choi D."/>
        </authorList>
    </citation>
    <scope>NUCLEOTIDE SEQUENCE [LARGE SCALE GENOMIC DNA]</scope>
    <source>
        <strain evidence="3">cv. CM334</strain>
    </source>
</reference>
<dbReference type="AlphaFoldDB" id="A0A2G2Y6J8"/>
<reference evidence="2 3" key="1">
    <citation type="journal article" date="2014" name="Nat. Genet.">
        <title>Genome sequence of the hot pepper provides insights into the evolution of pungency in Capsicum species.</title>
        <authorList>
            <person name="Kim S."/>
            <person name="Park M."/>
            <person name="Yeom S.I."/>
            <person name="Kim Y.M."/>
            <person name="Lee J.M."/>
            <person name="Lee H.A."/>
            <person name="Seo E."/>
            <person name="Choi J."/>
            <person name="Cheong K."/>
            <person name="Kim K.T."/>
            <person name="Jung K."/>
            <person name="Lee G.W."/>
            <person name="Oh S.K."/>
            <person name="Bae C."/>
            <person name="Kim S.B."/>
            <person name="Lee H.Y."/>
            <person name="Kim S.Y."/>
            <person name="Kim M.S."/>
            <person name="Kang B.C."/>
            <person name="Jo Y.D."/>
            <person name="Yang H.B."/>
            <person name="Jeong H.J."/>
            <person name="Kang W.H."/>
            <person name="Kwon J.K."/>
            <person name="Shin C."/>
            <person name="Lim J.Y."/>
            <person name="Park J.H."/>
            <person name="Huh J.H."/>
            <person name="Kim J.S."/>
            <person name="Kim B.D."/>
            <person name="Cohen O."/>
            <person name="Paran I."/>
            <person name="Suh M.C."/>
            <person name="Lee S.B."/>
            <person name="Kim Y.K."/>
            <person name="Shin Y."/>
            <person name="Noh S.J."/>
            <person name="Park J."/>
            <person name="Seo Y.S."/>
            <person name="Kwon S.Y."/>
            <person name="Kim H.A."/>
            <person name="Park J.M."/>
            <person name="Kim H.J."/>
            <person name="Choi S.B."/>
            <person name="Bosland P.W."/>
            <person name="Reeves G."/>
            <person name="Jo S.H."/>
            <person name="Lee B.W."/>
            <person name="Cho H.T."/>
            <person name="Choi H.S."/>
            <person name="Lee M.S."/>
            <person name="Yu Y."/>
            <person name="Do Choi Y."/>
            <person name="Park B.S."/>
            <person name="van Deynze A."/>
            <person name="Ashrafi H."/>
            <person name="Hill T."/>
            <person name="Kim W.T."/>
            <person name="Pai H.S."/>
            <person name="Ahn H.K."/>
            <person name="Yeam I."/>
            <person name="Giovannoni J.J."/>
            <person name="Rose J.K."/>
            <person name="Sorensen I."/>
            <person name="Lee S.J."/>
            <person name="Kim R.W."/>
            <person name="Choi I.Y."/>
            <person name="Choi B.S."/>
            <person name="Lim J.S."/>
            <person name="Lee Y.H."/>
            <person name="Choi D."/>
        </authorList>
    </citation>
    <scope>NUCLEOTIDE SEQUENCE [LARGE SCALE GENOMIC DNA]</scope>
    <source>
        <strain evidence="3">cv. CM334</strain>
    </source>
</reference>
<gene>
    <name evidence="2" type="ORF">T459_29812</name>
</gene>
<feature type="domain" description="VQ" evidence="1">
    <location>
        <begin position="24"/>
        <end position="41"/>
    </location>
</feature>
<dbReference type="EMBL" id="AYRZ02000012">
    <property type="protein sequence ID" value="PHT65387.1"/>
    <property type="molecule type" value="Genomic_DNA"/>
</dbReference>
<dbReference type="PANTHER" id="PTHR33624">
    <property type="entry name" value="SIGMA FACTOR BINDING PROTEIN 1, CHLOROPLASTIC"/>
    <property type="match status" value="1"/>
</dbReference>
<dbReference type="Gramene" id="PHT65387">
    <property type="protein sequence ID" value="PHT65387"/>
    <property type="gene ID" value="T459_29812"/>
</dbReference>
<evidence type="ECO:0000313" key="3">
    <source>
        <dbReference type="Proteomes" id="UP000222542"/>
    </source>
</evidence>
<accession>A0A2G2Y6J8</accession>
<name>A0A2G2Y6J8_CAPAN</name>
<proteinExistence type="predicted"/>